<dbReference type="GO" id="GO:0016020">
    <property type="term" value="C:membrane"/>
    <property type="evidence" value="ECO:0007669"/>
    <property type="project" value="UniProtKB-SubCell"/>
</dbReference>
<dbReference type="AlphaFoldDB" id="A0AAN8V234"/>
<feature type="transmembrane region" description="Helical" evidence="6">
    <location>
        <begin position="205"/>
        <end position="226"/>
    </location>
</feature>
<comment type="subcellular location">
    <subcellularLocation>
        <location evidence="1 6">Membrane</location>
        <topology evidence="1 6">Multi-pass membrane protein</topology>
    </subcellularLocation>
</comment>
<keyword evidence="3 6" id="KW-0812">Transmembrane</keyword>
<dbReference type="Pfam" id="PF00892">
    <property type="entry name" value="EamA"/>
    <property type="match status" value="2"/>
</dbReference>
<feature type="transmembrane region" description="Helical" evidence="6">
    <location>
        <begin position="40"/>
        <end position="58"/>
    </location>
</feature>
<feature type="transmembrane region" description="Helical" evidence="6">
    <location>
        <begin position="103"/>
        <end position="121"/>
    </location>
</feature>
<evidence type="ECO:0000256" key="1">
    <source>
        <dbReference type="ARBA" id="ARBA00004141"/>
    </source>
</evidence>
<dbReference type="Proteomes" id="UP001370490">
    <property type="component" value="Unassembled WGS sequence"/>
</dbReference>
<dbReference type="SUPFAM" id="SSF103481">
    <property type="entry name" value="Multidrug resistance efflux transporter EmrE"/>
    <property type="match status" value="2"/>
</dbReference>
<feature type="domain" description="EamA" evidence="7">
    <location>
        <begin position="175"/>
        <end position="313"/>
    </location>
</feature>
<dbReference type="InterPro" id="IPR037185">
    <property type="entry name" value="EmrE-like"/>
</dbReference>
<comment type="similarity">
    <text evidence="2 6">Belongs to the drug/metabolite transporter (DMT) superfamily. Plant drug/metabolite exporter (P-DME) (TC 2.A.7.4) family.</text>
</comment>
<proteinExistence type="inferred from homology"/>
<feature type="transmembrane region" description="Helical" evidence="6">
    <location>
        <begin position="70"/>
        <end position="91"/>
    </location>
</feature>
<sequence length="352" mass="38119">MPENIKLLLALLTLQTCFMGNHIIVRLALINVGFGKIVFLVYRNILALLLLGPCAYFFEKKDRTPLTFSLLLQIFFVAVFGVTASQLLYIQGLYNTSPTLTSAMQNSVPAITFVMAAALGLEQVNILRRDGLAKVLGTIATIGGATIITLYKGVPLLHGTSLKEDMFSSMQNLTLGCLYLLAQCLSWGAWLNLQAIVLKNYPAKLSITAISCFIGLIQITAIAAIFETDPDQWKIKSVEELTAILYLGIVTSGFLFTLQAWCIQKGGPVLVAVVQPFQTVLVAFVAALVLGDQFYTGGIIGAVLVVLGLYSVLWGKAQESKVASQKNEEALTRHLIDAQTSNQEGGLEGDIP</sequence>
<feature type="transmembrane region" description="Helical" evidence="6">
    <location>
        <begin position="133"/>
        <end position="153"/>
    </location>
</feature>
<dbReference type="PANTHER" id="PTHR31218">
    <property type="entry name" value="WAT1-RELATED PROTEIN"/>
    <property type="match status" value="1"/>
</dbReference>
<gene>
    <name evidence="8" type="ORF">RJ641_014925</name>
</gene>
<evidence type="ECO:0000313" key="8">
    <source>
        <dbReference type="EMBL" id="KAK6921247.1"/>
    </source>
</evidence>
<dbReference type="GO" id="GO:0022857">
    <property type="term" value="F:transmembrane transporter activity"/>
    <property type="evidence" value="ECO:0007669"/>
    <property type="project" value="InterPro"/>
</dbReference>
<evidence type="ECO:0000256" key="4">
    <source>
        <dbReference type="ARBA" id="ARBA00022989"/>
    </source>
</evidence>
<feature type="transmembrane region" description="Helical" evidence="6">
    <location>
        <begin position="241"/>
        <end position="262"/>
    </location>
</feature>
<dbReference type="EMBL" id="JBAMMX010000020">
    <property type="protein sequence ID" value="KAK6921247.1"/>
    <property type="molecule type" value="Genomic_DNA"/>
</dbReference>
<organism evidence="8 9">
    <name type="scientific">Dillenia turbinata</name>
    <dbReference type="NCBI Taxonomy" id="194707"/>
    <lineage>
        <taxon>Eukaryota</taxon>
        <taxon>Viridiplantae</taxon>
        <taxon>Streptophyta</taxon>
        <taxon>Embryophyta</taxon>
        <taxon>Tracheophyta</taxon>
        <taxon>Spermatophyta</taxon>
        <taxon>Magnoliopsida</taxon>
        <taxon>eudicotyledons</taxon>
        <taxon>Gunneridae</taxon>
        <taxon>Pentapetalae</taxon>
        <taxon>Dilleniales</taxon>
        <taxon>Dilleniaceae</taxon>
        <taxon>Dillenia</taxon>
    </lineage>
</organism>
<evidence type="ECO:0000259" key="7">
    <source>
        <dbReference type="Pfam" id="PF00892"/>
    </source>
</evidence>
<keyword evidence="9" id="KW-1185">Reference proteome</keyword>
<feature type="transmembrane region" description="Helical" evidence="6">
    <location>
        <begin position="269"/>
        <end position="288"/>
    </location>
</feature>
<evidence type="ECO:0000256" key="5">
    <source>
        <dbReference type="ARBA" id="ARBA00023136"/>
    </source>
</evidence>
<evidence type="ECO:0000256" key="2">
    <source>
        <dbReference type="ARBA" id="ARBA00007635"/>
    </source>
</evidence>
<evidence type="ECO:0000256" key="6">
    <source>
        <dbReference type="RuleBase" id="RU363077"/>
    </source>
</evidence>
<comment type="caution">
    <text evidence="8">The sequence shown here is derived from an EMBL/GenBank/DDBJ whole genome shotgun (WGS) entry which is preliminary data.</text>
</comment>
<evidence type="ECO:0000313" key="9">
    <source>
        <dbReference type="Proteomes" id="UP001370490"/>
    </source>
</evidence>
<keyword evidence="4 6" id="KW-1133">Transmembrane helix</keyword>
<reference evidence="8 9" key="1">
    <citation type="submission" date="2023-12" db="EMBL/GenBank/DDBJ databases">
        <title>A high-quality genome assembly for Dillenia turbinata (Dilleniales).</title>
        <authorList>
            <person name="Chanderbali A."/>
        </authorList>
    </citation>
    <scope>NUCLEOTIDE SEQUENCE [LARGE SCALE GENOMIC DNA]</scope>
    <source>
        <strain evidence="8">LSX21</strain>
        <tissue evidence="8">Leaf</tissue>
    </source>
</reference>
<evidence type="ECO:0000256" key="3">
    <source>
        <dbReference type="ARBA" id="ARBA00022692"/>
    </source>
</evidence>
<feature type="transmembrane region" description="Helical" evidence="6">
    <location>
        <begin position="294"/>
        <end position="313"/>
    </location>
</feature>
<accession>A0AAN8V234</accession>
<dbReference type="InterPro" id="IPR000620">
    <property type="entry name" value="EamA_dom"/>
</dbReference>
<protein>
    <recommendedName>
        <fullName evidence="6">WAT1-related protein</fullName>
    </recommendedName>
</protein>
<feature type="domain" description="EamA" evidence="7">
    <location>
        <begin position="33"/>
        <end position="148"/>
    </location>
</feature>
<feature type="transmembrane region" description="Helical" evidence="6">
    <location>
        <begin position="173"/>
        <end position="193"/>
    </location>
</feature>
<name>A0AAN8V234_9MAGN</name>
<dbReference type="InterPro" id="IPR030184">
    <property type="entry name" value="WAT1-related"/>
</dbReference>
<keyword evidence="5 6" id="KW-0472">Membrane</keyword>